<dbReference type="PANTHER" id="PTHR10887">
    <property type="entry name" value="DNA2/NAM7 HELICASE FAMILY"/>
    <property type="match status" value="1"/>
</dbReference>
<organism evidence="6 7">
    <name type="scientific">Rhizophagus irregularis</name>
    <dbReference type="NCBI Taxonomy" id="588596"/>
    <lineage>
        <taxon>Eukaryota</taxon>
        <taxon>Fungi</taxon>
        <taxon>Fungi incertae sedis</taxon>
        <taxon>Mucoromycota</taxon>
        <taxon>Glomeromycotina</taxon>
        <taxon>Glomeromycetes</taxon>
        <taxon>Glomerales</taxon>
        <taxon>Glomeraceae</taxon>
        <taxon>Rhizophagus</taxon>
    </lineage>
</organism>
<dbReference type="Pfam" id="PF13087">
    <property type="entry name" value="AAA_12"/>
    <property type="match status" value="1"/>
</dbReference>
<dbReference type="InterPro" id="IPR041679">
    <property type="entry name" value="DNA2/NAM7-like_C"/>
</dbReference>
<feature type="coiled-coil region" evidence="1">
    <location>
        <begin position="1016"/>
        <end position="1043"/>
    </location>
</feature>
<evidence type="ECO:0000259" key="4">
    <source>
        <dbReference type="Pfam" id="PF13087"/>
    </source>
</evidence>
<dbReference type="Gene3D" id="3.40.50.300">
    <property type="entry name" value="P-loop containing nucleotide triphosphate hydrolases"/>
    <property type="match status" value="2"/>
</dbReference>
<evidence type="ECO:0000259" key="5">
    <source>
        <dbReference type="Pfam" id="PF25396"/>
    </source>
</evidence>
<evidence type="ECO:0000256" key="1">
    <source>
        <dbReference type="SAM" id="Coils"/>
    </source>
</evidence>
<keyword evidence="7" id="KW-1185">Reference proteome</keyword>
<comment type="caution">
    <text evidence="6">The sequence shown here is derived from an EMBL/GenBank/DDBJ whole genome shotgun (WGS) entry which is preliminary data.</text>
</comment>
<feature type="compositionally biased region" description="Low complexity" evidence="2">
    <location>
        <begin position="8"/>
        <end position="23"/>
    </location>
</feature>
<dbReference type="Proteomes" id="UP000234323">
    <property type="component" value="Unassembled WGS sequence"/>
</dbReference>
<proteinExistence type="predicted"/>
<keyword evidence="1" id="KW-0175">Coiled coil</keyword>
<dbReference type="FunFam" id="3.40.50.300:FF:001660">
    <property type="entry name" value="NF-X1 finger and helicase protein, putative"/>
    <property type="match status" value="1"/>
</dbReference>
<dbReference type="VEuPathDB" id="FungiDB:RhiirFUN_016083"/>
<dbReference type="VEuPathDB" id="FungiDB:RhiirA1_419218"/>
<feature type="compositionally biased region" description="Gly residues" evidence="2">
    <location>
        <begin position="40"/>
        <end position="53"/>
    </location>
</feature>
<protein>
    <submittedName>
        <fullName evidence="6">P-loop containing nucleoside triphosphate hydrolase protein</fullName>
    </submittedName>
</protein>
<evidence type="ECO:0000313" key="7">
    <source>
        <dbReference type="Proteomes" id="UP000234323"/>
    </source>
</evidence>
<dbReference type="CDD" id="cd18808">
    <property type="entry name" value="SF1_C_Upf1"/>
    <property type="match status" value="1"/>
</dbReference>
<feature type="domain" description="DNA2/NAM7 helicase-like C-terminal" evidence="4">
    <location>
        <begin position="1131"/>
        <end position="1359"/>
    </location>
</feature>
<dbReference type="VEuPathDB" id="FungiDB:FUN_010798"/>
<gene>
    <name evidence="6" type="ORF">RhiirA4_344018</name>
</gene>
<dbReference type="EMBL" id="LLXI01000521">
    <property type="protein sequence ID" value="PKY47149.1"/>
    <property type="molecule type" value="Genomic_DNA"/>
</dbReference>
<dbReference type="InterPro" id="IPR047187">
    <property type="entry name" value="SF1_C_Upf1"/>
</dbReference>
<dbReference type="GO" id="GO:0031048">
    <property type="term" value="P:regulatory ncRNA-mediated heterochromatin formation"/>
    <property type="evidence" value="ECO:0007669"/>
    <property type="project" value="TreeGrafter"/>
</dbReference>
<feature type="domain" description="ZNFX1" evidence="5">
    <location>
        <begin position="482"/>
        <end position="586"/>
    </location>
</feature>
<evidence type="ECO:0000313" key="6">
    <source>
        <dbReference type="EMBL" id="PKY47149.1"/>
    </source>
</evidence>
<dbReference type="InterPro" id="IPR041677">
    <property type="entry name" value="DNA2/NAM7_AAA_11"/>
</dbReference>
<reference evidence="6 7" key="1">
    <citation type="submission" date="2015-10" db="EMBL/GenBank/DDBJ databases">
        <title>Genome analyses suggest a sexual origin of heterokaryosis in a supposedly ancient asexual fungus.</title>
        <authorList>
            <person name="Ropars J."/>
            <person name="Sedzielewska K."/>
            <person name="Noel J."/>
            <person name="Charron P."/>
            <person name="Farinelli L."/>
            <person name="Marton T."/>
            <person name="Kruger M."/>
            <person name="Pelin A."/>
            <person name="Brachmann A."/>
            <person name="Corradi N."/>
        </authorList>
    </citation>
    <scope>NUCLEOTIDE SEQUENCE [LARGE SCALE GENOMIC DNA]</scope>
    <source>
        <strain evidence="6 7">A4</strain>
    </source>
</reference>
<name>A0A2I1GKJ0_9GLOM</name>
<feature type="region of interest" description="Disordered" evidence="2">
    <location>
        <begin position="1"/>
        <end position="56"/>
    </location>
</feature>
<dbReference type="InterPro" id="IPR057373">
    <property type="entry name" value="ZNFX1"/>
</dbReference>
<dbReference type="SUPFAM" id="SSF52540">
    <property type="entry name" value="P-loop containing nucleoside triphosphate hydrolases"/>
    <property type="match status" value="1"/>
</dbReference>
<dbReference type="Pfam" id="PF13086">
    <property type="entry name" value="AAA_11"/>
    <property type="match status" value="1"/>
</dbReference>
<dbReference type="InterPro" id="IPR045055">
    <property type="entry name" value="DNA2/NAM7-like"/>
</dbReference>
<dbReference type="GO" id="GO:0004386">
    <property type="term" value="F:helicase activity"/>
    <property type="evidence" value="ECO:0007669"/>
    <property type="project" value="InterPro"/>
</dbReference>
<keyword evidence="6" id="KW-0378">Hydrolase</keyword>
<feature type="compositionally biased region" description="Basic residues" evidence="2">
    <location>
        <begin position="24"/>
        <end position="33"/>
    </location>
</feature>
<feature type="domain" description="DNA2/NAM7 helicase helicase" evidence="3">
    <location>
        <begin position="704"/>
        <end position="1114"/>
    </location>
</feature>
<dbReference type="CDD" id="cd06008">
    <property type="entry name" value="NF-X1-zinc-finger"/>
    <property type="match status" value="2"/>
</dbReference>
<dbReference type="Pfam" id="PF25396">
    <property type="entry name" value="ZNFX1"/>
    <property type="match status" value="1"/>
</dbReference>
<evidence type="ECO:0000259" key="3">
    <source>
        <dbReference type="Pfam" id="PF13086"/>
    </source>
</evidence>
<accession>A0A2I1GKJ0</accession>
<sequence>MPKKKGQKSGSNNNNNNNNNNVVKKSKKSKKAKANPNNGKNGGGNNGGNGGGKRNNLNLTPLPEIIEIMRLQQEINIKNFGSSELTYNGSDRLVFIVYGEPFKNIWKKIVRKNYFWNQNDARNFVSSALVTADSRTGHEIEELVEELGNPEGGLKRLKEVMNFLSMSCDAGLNDSVLSFQFVILPLLGLLTRTAITECILETYVHAIFTAVYANLDSFINRNVMKMLETLVQRNSVKDNQVSMEELLSRDGYSFIPYSLGTFFLVIVRLLTEILRRIREASVNKTMHKIVRDLQRLKTIYQQSIQSIGPQQCSDPLINNLETREYFFMILEKDMESMNKMLDTSNEKNSNSNSYLRSRELSSKFDIIKSFDLPGELSKVGVRHDNDYVKIRNISLLPTRGEILCNRQPFLPSPVFGTPHFLPYGAARLLDTQFRLLREDMLNPIRGGISNFIKALSKDQPSTEFKNIQQEGGRFTYDGGITDNGDLQVYTYVQFINITCDRRKGLAYTMRFTFPKIRGAKDEFERKEYWEKSKRLLTDNLVALLLPSKRFENNYSTYFGIVTSRDEKILAKYDDRADIDISFVDPSIYSIALNEISNYDRITDQSLEKRFMVESTSIYLEAYYHILKTLQTTNPSSLPFEKYFAPNLKGNRDIKVETPMYTRAPGFQFDLSVLCKNKGRSLKLVVANRNSYDKVAKDITASSILDDTQAEALISALTREVALIEGPPGTGKTVVGIEIMKVLLAKENQKSKIGPILTICFTNHALDQFLEHLLDVGITNIIRLGSQTESERIKEYNLEEISKRYKRNSKLKSKPRVQLNIIEKNIDRIKNSLTKKWVSWDDIQGYLMNEAKDFYDRFATKSDTYLPSWVMETIGNDPEVDETEEESYDKFQTVRNRRSRKLSIFEQWLYGVDIRIISKRKGILLIQKQQQQQKAENDQKKRNKKWISLDEFEAINEASKSINDNSQIDYETLQWIENYNEPRTNRSLNILLNDYSIWQMSKVERQRLHDYWRTKINEKFVQELSSLEKRHEKERQVMNDIYDEANRIILLNRDVIGMTTSGAAKFQNLIKSINPKIIICEEAGEVLEAHILSALTPSTQHLILIGDHNQLRPHIATYSLSMDSSTGKNYQLDKSLFERLVNGDNAVKIEKTQLLTQRRMRKKEISDLIRYTLYPDLIDGKNTATYPNVCGAQHNVYFIDHRNPEDNTGGDFAMKSHVNRYEVKMVVEMVKYFVRNGYNKPEDIAVLTPYLGQMVKIRDALAELFVVVIDGRDAQDIAELEGRDGRNNYNYTSKTSLSQPVTLRTVDNFQGEEANIVIVSLVRNYSGTGERDSIGFLKSSNRSNVLLSRAREGMYLIGNSELMAKRSKDMWAPVIDILRKRNPPQIGSGMPIICNKHPNYKNIIEKPELFAHISPDGGCRQKCNISLPCGHPCIYKCHSDDPEHTKINCNVPVGDVKLPCRHIIRNAKCWQKQAKNTFKCMVLVEKKSPYCEHYQEVYCFEPDYNIKCREICNIMLKCGHECLNECSKCQEYSRPHAITVPNIPNRPIRPIKRTKHEECRYVCDKPLPCGHIYHRCKNYCHDIKYYNRCPPCNECINNTRNVKDNYY</sequence>
<dbReference type="GO" id="GO:0031380">
    <property type="term" value="C:nuclear RNA-directed RNA polymerase complex"/>
    <property type="evidence" value="ECO:0007669"/>
    <property type="project" value="TreeGrafter"/>
</dbReference>
<evidence type="ECO:0000256" key="2">
    <source>
        <dbReference type="SAM" id="MobiDB-lite"/>
    </source>
</evidence>
<dbReference type="GO" id="GO:0016787">
    <property type="term" value="F:hydrolase activity"/>
    <property type="evidence" value="ECO:0007669"/>
    <property type="project" value="UniProtKB-KW"/>
</dbReference>
<dbReference type="PANTHER" id="PTHR10887:SF445">
    <property type="entry name" value="NFX1-TYPE ZINC FINGER-CONTAINING PROTEIN 1"/>
    <property type="match status" value="1"/>
</dbReference>
<dbReference type="InterPro" id="IPR027417">
    <property type="entry name" value="P-loop_NTPase"/>
</dbReference>